<proteinExistence type="predicted"/>
<dbReference type="InterPro" id="IPR050807">
    <property type="entry name" value="TransReg_Diox_bact_type"/>
</dbReference>
<dbReference type="GeneID" id="86061174"/>
<dbReference type="GO" id="GO:0005829">
    <property type="term" value="C:cytosol"/>
    <property type="evidence" value="ECO:0007669"/>
    <property type="project" value="TreeGrafter"/>
</dbReference>
<gene>
    <name evidence="3" type="ORF">DFR60_104150</name>
</gene>
<dbReference type="GO" id="GO:0003700">
    <property type="term" value="F:DNA-binding transcription factor activity"/>
    <property type="evidence" value="ECO:0007669"/>
    <property type="project" value="TreeGrafter"/>
</dbReference>
<dbReference type="InterPro" id="IPR010982">
    <property type="entry name" value="Lambda_DNA-bd_dom_sf"/>
</dbReference>
<dbReference type="Gene3D" id="1.10.260.40">
    <property type="entry name" value="lambda repressor-like DNA-binding domains"/>
    <property type="match status" value="1"/>
</dbReference>
<keyword evidence="4" id="KW-1185">Reference proteome</keyword>
<dbReference type="Pfam" id="PF01381">
    <property type="entry name" value="HTH_3"/>
    <property type="match status" value="1"/>
</dbReference>
<organism evidence="3 4">
    <name type="scientific">Hungatella effluvii</name>
    <dbReference type="NCBI Taxonomy" id="1096246"/>
    <lineage>
        <taxon>Bacteria</taxon>
        <taxon>Bacillati</taxon>
        <taxon>Bacillota</taxon>
        <taxon>Clostridia</taxon>
        <taxon>Lachnospirales</taxon>
        <taxon>Lachnospiraceae</taxon>
        <taxon>Hungatella</taxon>
    </lineage>
</organism>
<dbReference type="PANTHER" id="PTHR46797:SF1">
    <property type="entry name" value="METHYLPHOSPHONATE SYNTHASE"/>
    <property type="match status" value="1"/>
</dbReference>
<evidence type="ECO:0000256" key="1">
    <source>
        <dbReference type="ARBA" id="ARBA00023125"/>
    </source>
</evidence>
<dbReference type="PROSITE" id="PS50943">
    <property type="entry name" value="HTH_CROC1"/>
    <property type="match status" value="1"/>
</dbReference>
<dbReference type="EMBL" id="QJKD01000004">
    <property type="protein sequence ID" value="PXX54325.1"/>
    <property type="molecule type" value="Genomic_DNA"/>
</dbReference>
<keyword evidence="1" id="KW-0238">DNA-binding</keyword>
<name>A0A2V3Y6W2_9FIRM</name>
<accession>A0A2V3Y6W2</accession>
<evidence type="ECO:0000259" key="2">
    <source>
        <dbReference type="PROSITE" id="PS50943"/>
    </source>
</evidence>
<dbReference type="CDD" id="cd00093">
    <property type="entry name" value="HTH_XRE"/>
    <property type="match status" value="1"/>
</dbReference>
<dbReference type="PANTHER" id="PTHR46797">
    <property type="entry name" value="HTH-TYPE TRANSCRIPTIONAL REGULATOR"/>
    <property type="match status" value="1"/>
</dbReference>
<dbReference type="SUPFAM" id="SSF47413">
    <property type="entry name" value="lambda repressor-like DNA-binding domains"/>
    <property type="match status" value="1"/>
</dbReference>
<evidence type="ECO:0000313" key="4">
    <source>
        <dbReference type="Proteomes" id="UP000248057"/>
    </source>
</evidence>
<reference evidence="3 4" key="1">
    <citation type="submission" date="2018-05" db="EMBL/GenBank/DDBJ databases">
        <title>Genomic Encyclopedia of Type Strains, Phase IV (KMG-IV): sequencing the most valuable type-strain genomes for metagenomic binning, comparative biology and taxonomic classification.</title>
        <authorList>
            <person name="Goeker M."/>
        </authorList>
    </citation>
    <scope>NUCLEOTIDE SEQUENCE [LARGE SCALE GENOMIC DNA]</scope>
    <source>
        <strain evidence="3 4">DSM 24995</strain>
    </source>
</reference>
<comment type="caution">
    <text evidence="3">The sequence shown here is derived from an EMBL/GenBank/DDBJ whole genome shotgun (WGS) entry which is preliminary data.</text>
</comment>
<dbReference type="SMART" id="SM00530">
    <property type="entry name" value="HTH_XRE"/>
    <property type="match status" value="1"/>
</dbReference>
<protein>
    <submittedName>
        <fullName evidence="3">Helix-turn-helix protein</fullName>
    </submittedName>
</protein>
<feature type="domain" description="HTH cro/C1-type" evidence="2">
    <location>
        <begin position="10"/>
        <end position="64"/>
    </location>
</feature>
<dbReference type="Proteomes" id="UP000248057">
    <property type="component" value="Unassembled WGS sequence"/>
</dbReference>
<sequence>MKNTSFGHYLVQLRTEKKISQRKLAELAGVTNSTISRIEADAVKPDPATLEKLAAALQVDKALLLTKCGYSEIPEEFVIIARKTGELSEEKRKEAYKIFNDTIDKFLLDDEDEEE</sequence>
<evidence type="ECO:0000313" key="3">
    <source>
        <dbReference type="EMBL" id="PXX54325.1"/>
    </source>
</evidence>
<dbReference type="GO" id="GO:0003677">
    <property type="term" value="F:DNA binding"/>
    <property type="evidence" value="ECO:0007669"/>
    <property type="project" value="UniProtKB-KW"/>
</dbReference>
<dbReference type="InterPro" id="IPR001387">
    <property type="entry name" value="Cro/C1-type_HTH"/>
</dbReference>
<dbReference type="AlphaFoldDB" id="A0A2V3Y6W2"/>
<dbReference type="RefSeq" id="WP_110322661.1">
    <property type="nucleotide sequence ID" value="NZ_QJKD01000004.1"/>
</dbReference>